<name>K1R3J2_MAGGI</name>
<dbReference type="FunFam" id="1.10.10.10:FF:000003">
    <property type="entry name" value="Paired box protein Pax-6"/>
    <property type="match status" value="1"/>
</dbReference>
<dbReference type="Gene3D" id="1.10.10.10">
    <property type="entry name" value="Winged helix-like DNA-binding domain superfamily/Winged helix DNA-binding domain"/>
    <property type="match status" value="2"/>
</dbReference>
<feature type="compositionally biased region" description="Basic and acidic residues" evidence="9">
    <location>
        <begin position="472"/>
        <end position="485"/>
    </location>
</feature>
<protein>
    <submittedName>
        <fullName evidence="10">Paired box protein Pax-2-A</fullName>
    </submittedName>
</protein>
<feature type="compositionally biased region" description="Polar residues" evidence="9">
    <location>
        <begin position="827"/>
        <end position="836"/>
    </location>
</feature>
<keyword evidence="8" id="KW-0175">Coiled coil</keyword>
<dbReference type="InterPro" id="IPR001523">
    <property type="entry name" value="Paired_dom"/>
</dbReference>
<keyword evidence="5" id="KW-0238">DNA-binding</keyword>
<dbReference type="PRINTS" id="PR00027">
    <property type="entry name" value="PAIREDBOX"/>
</dbReference>
<feature type="region of interest" description="Disordered" evidence="9">
    <location>
        <begin position="467"/>
        <end position="490"/>
    </location>
</feature>
<dbReference type="InParanoid" id="K1R3J2"/>
<feature type="coiled-coil region" evidence="8">
    <location>
        <begin position="997"/>
        <end position="1024"/>
    </location>
</feature>
<dbReference type="PROSITE" id="PS00034">
    <property type="entry name" value="PAIRED_1"/>
    <property type="match status" value="1"/>
</dbReference>
<keyword evidence="4" id="KW-0805">Transcription regulation</keyword>
<dbReference type="InterPro" id="IPR009057">
    <property type="entry name" value="Homeodomain-like_sf"/>
</dbReference>
<keyword evidence="7" id="KW-0539">Nucleus</keyword>
<evidence type="ECO:0000256" key="1">
    <source>
        <dbReference type="ARBA" id="ARBA00004123"/>
    </source>
</evidence>
<evidence type="ECO:0000256" key="2">
    <source>
        <dbReference type="ARBA" id="ARBA00022473"/>
    </source>
</evidence>
<feature type="compositionally biased region" description="Polar residues" evidence="9">
    <location>
        <begin position="675"/>
        <end position="708"/>
    </location>
</feature>
<dbReference type="PANTHER" id="PTHR45636:SF52">
    <property type="entry name" value="PAIRED DOMAIN-CONTAINING PROTEIN"/>
    <property type="match status" value="1"/>
</dbReference>
<dbReference type="Pfam" id="PF00292">
    <property type="entry name" value="PAX"/>
    <property type="match status" value="1"/>
</dbReference>
<feature type="compositionally biased region" description="Low complexity" evidence="9">
    <location>
        <begin position="390"/>
        <end position="399"/>
    </location>
</feature>
<feature type="compositionally biased region" description="Basic and acidic residues" evidence="9">
    <location>
        <begin position="513"/>
        <end position="526"/>
    </location>
</feature>
<evidence type="ECO:0000256" key="6">
    <source>
        <dbReference type="ARBA" id="ARBA00023163"/>
    </source>
</evidence>
<comment type="subcellular location">
    <subcellularLocation>
        <location evidence="1">Nucleus</location>
    </subcellularLocation>
</comment>
<feature type="compositionally biased region" description="Polar residues" evidence="9">
    <location>
        <begin position="1120"/>
        <end position="1145"/>
    </location>
</feature>
<feature type="region of interest" description="Disordered" evidence="9">
    <location>
        <begin position="559"/>
        <end position="732"/>
    </location>
</feature>
<feature type="region of interest" description="Disordered" evidence="9">
    <location>
        <begin position="12"/>
        <end position="34"/>
    </location>
</feature>
<dbReference type="InterPro" id="IPR043565">
    <property type="entry name" value="PAX_fam"/>
</dbReference>
<evidence type="ECO:0000256" key="4">
    <source>
        <dbReference type="ARBA" id="ARBA00023015"/>
    </source>
</evidence>
<evidence type="ECO:0000313" key="10">
    <source>
        <dbReference type="EMBL" id="EKC35740.1"/>
    </source>
</evidence>
<evidence type="ECO:0000256" key="3">
    <source>
        <dbReference type="ARBA" id="ARBA00022724"/>
    </source>
</evidence>
<dbReference type="GO" id="GO:0000978">
    <property type="term" value="F:RNA polymerase II cis-regulatory region sequence-specific DNA binding"/>
    <property type="evidence" value="ECO:0007669"/>
    <property type="project" value="TreeGrafter"/>
</dbReference>
<dbReference type="InterPro" id="IPR043182">
    <property type="entry name" value="PAIRED_DNA-bd_dom"/>
</dbReference>
<feature type="region of interest" description="Disordered" evidence="9">
    <location>
        <begin position="784"/>
        <end position="806"/>
    </location>
</feature>
<feature type="region of interest" description="Disordered" evidence="9">
    <location>
        <begin position="819"/>
        <end position="854"/>
    </location>
</feature>
<evidence type="ECO:0000256" key="9">
    <source>
        <dbReference type="SAM" id="MobiDB-lite"/>
    </source>
</evidence>
<keyword evidence="3" id="KW-0563">Paired box</keyword>
<dbReference type="SUPFAM" id="SSF46689">
    <property type="entry name" value="Homeodomain-like"/>
    <property type="match status" value="1"/>
</dbReference>
<dbReference type="GO" id="GO:0000981">
    <property type="term" value="F:DNA-binding transcription factor activity, RNA polymerase II-specific"/>
    <property type="evidence" value="ECO:0007669"/>
    <property type="project" value="TreeGrafter"/>
</dbReference>
<sequence>MTAEVINIQVKQESSDANHQNTTATKVTEPNENGVQVSEETTSQVETAPQAVLVQAGTTLEGGSVSASEQLQRMIQQQYLVNLIQFQQSMLQTGQAMQHHQSLLSAIDFTKLNQEATASCDAAATQVASDTLDKDKKQAKVNIEGLLEIGSDSETNENGDSVLGDGCDDLGKGGRERIRHSVGGRNINQYGREFTNGRPLPDHLRVQILQLALQGIRPCEISRQLQVSHGCVSKILNRYRKTGSINPGQIGGSKPKVTTPDVVNRVRQYKLENPQMFAWEIRQKLLADKICNEKNIPSISSINRIIRDKAILQRRCIEGIPVVDSDDGETDELTIDPEHLKHFMIVPNLTPNSSEGQTVIPIQALSSLPTDTAQTVVIPTVSMPSQGPVTSTSPNSPNSAVVTYQVTSSPSQPASTPLVGSQRTSESETYDIEKEQETAVSFIQESSSEDGESSKGHDIKVIQLEYTTNNDEQNKEARSGQDKTEVSVAETSRHNNLQAVLSHLISTQAATVVREEDPKQVTESKKKSPQLSPSAAKSDLPPPYSVAVAPLYASIPMYSPSIMKSSPTSSPPATSTKPAKGKSKSKSESKESGEHQSRKSRSQQSSTAGQAFIPGSGFYDYSLPDRGLGSCSPATTRPSPPQAGKMVGMVTGWPFSQSPIQLPIPSPTSSEKSRTSPLDLSSTPQKETQKSPTGNSQKTEQVVSSSKNCFPGEQSKKQLNSESKAIAEEKQAPAKTTIAHYDKNVLIFGENAVEIISVGNNKWIVRNEDELCHVATGEVLKKKKSGETSPTVQVKRLSSEGSSEGSMLKVPKINVTDSVNGAGAKKSPQTVVNGSNVKDAARVDGSGERVDDNRNSCPVLQKMLKPITGNFKMGHVHSRRRKEKDLKNLKEDYTDYVISALDNHNPEILYHKKKMNRLSMQELESYRIKQVQKGLNRMSADIERLGRNSARNEVQWEKSMSLNRNLNTYQGSLDRVSESFSYEKLDVDDHPALTKLQNEQNRRLEKMEERMNRIRTHAMQEAERRKFAIMFKAKTQPNTLDVNKNEKILPDENNPVLPCEKDIGKDRCCDKKLDDSGDIIPVTVVKDSEVEKVRRSTPVNSKEQNGSVVKNTSFLSNMPALSNMDLTTDDTSSPVDTAPSATQRSRAPPQGPLRATTPSNTYCGLRRGFLL</sequence>
<feature type="compositionally biased region" description="Low complexity" evidence="9">
    <location>
        <begin position="559"/>
        <end position="578"/>
    </location>
</feature>
<dbReference type="EMBL" id="JH816972">
    <property type="protein sequence ID" value="EKC35740.1"/>
    <property type="molecule type" value="Genomic_DNA"/>
</dbReference>
<evidence type="ECO:0000256" key="5">
    <source>
        <dbReference type="ARBA" id="ARBA00023125"/>
    </source>
</evidence>
<dbReference type="PROSITE" id="PS51057">
    <property type="entry name" value="PAIRED_2"/>
    <property type="match status" value="1"/>
</dbReference>
<feature type="compositionally biased region" description="Polar residues" evidence="9">
    <location>
        <begin position="400"/>
        <end position="424"/>
    </location>
</feature>
<feature type="compositionally biased region" description="Basic and acidic residues" evidence="9">
    <location>
        <begin position="839"/>
        <end position="854"/>
    </location>
</feature>
<dbReference type="HOGENOM" id="CLU_274094_0_0_1"/>
<dbReference type="PANTHER" id="PTHR45636">
    <property type="entry name" value="PAIRED BOX PROTEIN PAX-6-RELATED-RELATED"/>
    <property type="match status" value="1"/>
</dbReference>
<dbReference type="InterPro" id="IPR036388">
    <property type="entry name" value="WH-like_DNA-bd_sf"/>
</dbReference>
<organism evidence="10">
    <name type="scientific">Magallana gigas</name>
    <name type="common">Pacific oyster</name>
    <name type="synonym">Crassostrea gigas</name>
    <dbReference type="NCBI Taxonomy" id="29159"/>
    <lineage>
        <taxon>Eukaryota</taxon>
        <taxon>Metazoa</taxon>
        <taxon>Spiralia</taxon>
        <taxon>Lophotrochozoa</taxon>
        <taxon>Mollusca</taxon>
        <taxon>Bivalvia</taxon>
        <taxon>Autobranchia</taxon>
        <taxon>Pteriomorphia</taxon>
        <taxon>Ostreida</taxon>
        <taxon>Ostreoidea</taxon>
        <taxon>Ostreidae</taxon>
        <taxon>Magallana</taxon>
    </lineage>
</organism>
<reference evidence="10" key="1">
    <citation type="journal article" date="2012" name="Nature">
        <title>The oyster genome reveals stress adaptation and complexity of shell formation.</title>
        <authorList>
            <person name="Zhang G."/>
            <person name="Fang X."/>
            <person name="Guo X."/>
            <person name="Li L."/>
            <person name="Luo R."/>
            <person name="Xu F."/>
            <person name="Yang P."/>
            <person name="Zhang L."/>
            <person name="Wang X."/>
            <person name="Qi H."/>
            <person name="Xiong Z."/>
            <person name="Que H."/>
            <person name="Xie Y."/>
            <person name="Holland P.W."/>
            <person name="Paps J."/>
            <person name="Zhu Y."/>
            <person name="Wu F."/>
            <person name="Chen Y."/>
            <person name="Wang J."/>
            <person name="Peng C."/>
            <person name="Meng J."/>
            <person name="Yang L."/>
            <person name="Liu J."/>
            <person name="Wen B."/>
            <person name="Zhang N."/>
            <person name="Huang Z."/>
            <person name="Zhu Q."/>
            <person name="Feng Y."/>
            <person name="Mount A."/>
            <person name="Hedgecock D."/>
            <person name="Xu Z."/>
            <person name="Liu Y."/>
            <person name="Domazet-Loso T."/>
            <person name="Du Y."/>
            <person name="Sun X."/>
            <person name="Zhang S."/>
            <person name="Liu B."/>
            <person name="Cheng P."/>
            <person name="Jiang X."/>
            <person name="Li J."/>
            <person name="Fan D."/>
            <person name="Wang W."/>
            <person name="Fu W."/>
            <person name="Wang T."/>
            <person name="Wang B."/>
            <person name="Zhang J."/>
            <person name="Peng Z."/>
            <person name="Li Y."/>
            <person name="Li N."/>
            <person name="Wang J."/>
            <person name="Chen M."/>
            <person name="He Y."/>
            <person name="Tan F."/>
            <person name="Song X."/>
            <person name="Zheng Q."/>
            <person name="Huang R."/>
            <person name="Yang H."/>
            <person name="Du X."/>
            <person name="Chen L."/>
            <person name="Yang M."/>
            <person name="Gaffney P.M."/>
            <person name="Wang S."/>
            <person name="Luo L."/>
            <person name="She Z."/>
            <person name="Ming Y."/>
            <person name="Huang W."/>
            <person name="Zhang S."/>
            <person name="Huang B."/>
            <person name="Zhang Y."/>
            <person name="Qu T."/>
            <person name="Ni P."/>
            <person name="Miao G."/>
            <person name="Wang J."/>
            <person name="Wang Q."/>
            <person name="Steinberg C.E."/>
            <person name="Wang H."/>
            <person name="Li N."/>
            <person name="Qian L."/>
            <person name="Zhang G."/>
            <person name="Li Y."/>
            <person name="Yang H."/>
            <person name="Liu X."/>
            <person name="Wang J."/>
            <person name="Yin Y."/>
            <person name="Wang J."/>
        </authorList>
    </citation>
    <scope>NUCLEOTIDE SEQUENCE [LARGE SCALE GENOMIC DNA]</scope>
    <source>
        <strain evidence="10">05x7-T-G4-1.051#20</strain>
    </source>
</reference>
<keyword evidence="2" id="KW-0217">Developmental protein</keyword>
<feature type="region of interest" description="Disordered" evidence="9">
    <location>
        <begin position="382"/>
        <end position="431"/>
    </location>
</feature>
<gene>
    <name evidence="10" type="ORF">CGI_10022161</name>
</gene>
<feature type="region of interest" description="Disordered" evidence="9">
    <location>
        <begin position="1120"/>
        <end position="1160"/>
    </location>
</feature>
<evidence type="ECO:0000256" key="8">
    <source>
        <dbReference type="SAM" id="Coils"/>
    </source>
</evidence>
<evidence type="ECO:0000256" key="7">
    <source>
        <dbReference type="ARBA" id="ARBA00023242"/>
    </source>
</evidence>
<feature type="compositionally biased region" description="Low complexity" evidence="9">
    <location>
        <begin position="654"/>
        <end position="670"/>
    </location>
</feature>
<proteinExistence type="predicted"/>
<dbReference type="SMART" id="SM00351">
    <property type="entry name" value="PAX"/>
    <property type="match status" value="1"/>
</dbReference>
<dbReference type="AlphaFoldDB" id="K1R3J2"/>
<keyword evidence="6" id="KW-0804">Transcription</keyword>
<dbReference type="GO" id="GO:0005634">
    <property type="term" value="C:nucleus"/>
    <property type="evidence" value="ECO:0007669"/>
    <property type="project" value="UniProtKB-SubCell"/>
</dbReference>
<feature type="compositionally biased region" description="Basic and acidic residues" evidence="9">
    <location>
        <begin position="585"/>
        <end position="597"/>
    </location>
</feature>
<feature type="region of interest" description="Disordered" evidence="9">
    <location>
        <begin position="511"/>
        <end position="544"/>
    </location>
</feature>
<accession>K1R3J2</accession>